<protein>
    <recommendedName>
        <fullName evidence="5">Cadherin domain-containing protein</fullName>
    </recommendedName>
</protein>
<accession>A0A1R2C988</accession>
<evidence type="ECO:0008006" key="5">
    <source>
        <dbReference type="Google" id="ProtNLM"/>
    </source>
</evidence>
<gene>
    <name evidence="3" type="ORF">SteCoe_13047</name>
</gene>
<organism evidence="3 4">
    <name type="scientific">Stentor coeruleus</name>
    <dbReference type="NCBI Taxonomy" id="5963"/>
    <lineage>
        <taxon>Eukaryota</taxon>
        <taxon>Sar</taxon>
        <taxon>Alveolata</taxon>
        <taxon>Ciliophora</taxon>
        <taxon>Postciliodesmatophora</taxon>
        <taxon>Heterotrichea</taxon>
        <taxon>Heterotrichida</taxon>
        <taxon>Stentoridae</taxon>
        <taxon>Stentor</taxon>
    </lineage>
</organism>
<feature type="signal peptide" evidence="2">
    <location>
        <begin position="1"/>
        <end position="18"/>
    </location>
</feature>
<dbReference type="EMBL" id="MPUH01000232">
    <property type="protein sequence ID" value="OMJ85572.1"/>
    <property type="molecule type" value="Genomic_DNA"/>
</dbReference>
<sequence>MLFIILIFIASGLDIIKPLDPIYVLADKEYFPLALDDYFMGDELCYSIAPELPEATLKQSHLQSTSTTPYHLNLVPQSKVFTMKKMFLETSISTKYFLFPNGNHLYMIQLTGTEFSKTIRQFDNEIISFIVISKYAARAYVYLVTTGQGINELFSVKCTPHKFEDVNSVNTSSRFENFESSTLRFSKGVISNTLLATGCVNKTDYIIMFNVTSPSTPLILGEFPLQKQCTKALLSITYNNFHYIYVPNEQKIVKVIILNNTEIIISDALFLDTDGKDITSMDLQAEVRTEDINYIILGMTDGFIIISLNFKEVFFKTIGRNQAEVYVFPTFYHNVLLLKHNSSYSIKVAGSNYAFHVFGGIDLNITEQGISWAVYGDSDNGFFLIHTESDSLKIHSFFLNNAMLNLTSSNEDREYNFTIEDSLSNTKLEKKLVVKRPKVLGEIMALNLTRQSQFVLFNNFSASTTLNLYEYFSGYFLEAQNVSVNFSSNFFDYNVSYISNYYKKEVFEFENKDLWFTDIVSSTNDTYFYNKKNISVLKDNMLVDIKNLPVEVDSIISCPGYFIVKNTNNTGPMLLFTRSLYAMDLANTISLSCLSIQCSKSYVICENYMSLSVYYRLDLMIYNLYNLSSTSSKNFTSFYLYGEKFLCTIENTNILNLYSLSILGKRVLNLASKKLDKPANKILASLQNFFIFYNDSSVEISDSNGNYLKTILIPYHKSIYYMNDFFVFMSENELTVYNSTGYVTSSLIAQFFVSNYSISDVNYNNDIGLIIYMVFTSKVVVYVIPIDYSSAIIDINMINLDSIDKTFYTADITMTVINSNNSLENIIPVLLYTNGQAIYKNTQVIKEIQSNLLDLSCSSSLSVSLENIFLGQDLLVKAQGDSIFSLQQRISDKKTAKILDINITAFFNVETFNVYLIASENIIEAYDKSFQLIGSYEFKDKDMNTQCDDFSVVFEADLFIFAASCNSQIDFSFNTTDSILPINAMYFFSFDNEEIVLISNFTLLYPGWSIWGIEKIGGDFLLMALDFYSEDILEGFYNNHLQILLGTATEDMVYIKKYMHLSSNDLMMNYYYIIDFEGVYDPVFDFYYLYLLDVYTGLKILQFNNTQNTHDLLVKTLSLENGFSLIRCGLELYVALKNTTIFKYRLENWDNPVLIGKVYPYRNLYTVMHGALKCSKHNYADYLLTLIQDHNGNSFIHIIDNKAQELSSVITDVETKSKAIETYAYFYNSTTILVLTSTEVSFYTLNEYSLNIRSPNKCHKDLTYNLIITAENDNIMSSSASFVVTFKKSYSQGEVSLQEFPVWMWIGIAVLFIVLIGISYKLHKKCMRKKKIPSGEKTLFNYSYCSLE</sequence>
<keyword evidence="1" id="KW-1133">Transmembrane helix</keyword>
<keyword evidence="2" id="KW-0732">Signal</keyword>
<keyword evidence="1" id="KW-0812">Transmembrane</keyword>
<evidence type="ECO:0000313" key="4">
    <source>
        <dbReference type="Proteomes" id="UP000187209"/>
    </source>
</evidence>
<keyword evidence="1" id="KW-0472">Membrane</keyword>
<evidence type="ECO:0000313" key="3">
    <source>
        <dbReference type="EMBL" id="OMJ85572.1"/>
    </source>
</evidence>
<evidence type="ECO:0000256" key="2">
    <source>
        <dbReference type="SAM" id="SignalP"/>
    </source>
</evidence>
<proteinExistence type="predicted"/>
<feature type="transmembrane region" description="Helical" evidence="1">
    <location>
        <begin position="1302"/>
        <end position="1322"/>
    </location>
</feature>
<feature type="chain" id="PRO_5012322571" description="Cadherin domain-containing protein" evidence="2">
    <location>
        <begin position="19"/>
        <end position="1348"/>
    </location>
</feature>
<reference evidence="3 4" key="1">
    <citation type="submission" date="2016-11" db="EMBL/GenBank/DDBJ databases">
        <title>The macronuclear genome of Stentor coeruleus: a giant cell with tiny introns.</title>
        <authorList>
            <person name="Slabodnick M."/>
            <person name="Ruby J.G."/>
            <person name="Reiff S.B."/>
            <person name="Swart E.C."/>
            <person name="Gosai S."/>
            <person name="Prabakaran S."/>
            <person name="Witkowska E."/>
            <person name="Larue G.E."/>
            <person name="Fisher S."/>
            <person name="Freeman R.M."/>
            <person name="Gunawardena J."/>
            <person name="Chu W."/>
            <person name="Stover N.A."/>
            <person name="Gregory B.D."/>
            <person name="Nowacki M."/>
            <person name="Derisi J."/>
            <person name="Roy S.W."/>
            <person name="Marshall W.F."/>
            <person name="Sood P."/>
        </authorList>
    </citation>
    <scope>NUCLEOTIDE SEQUENCE [LARGE SCALE GENOMIC DNA]</scope>
    <source>
        <strain evidence="3">WM001</strain>
    </source>
</reference>
<name>A0A1R2C988_9CILI</name>
<comment type="caution">
    <text evidence="3">The sequence shown here is derived from an EMBL/GenBank/DDBJ whole genome shotgun (WGS) entry which is preliminary data.</text>
</comment>
<dbReference type="Proteomes" id="UP000187209">
    <property type="component" value="Unassembled WGS sequence"/>
</dbReference>
<evidence type="ECO:0000256" key="1">
    <source>
        <dbReference type="SAM" id="Phobius"/>
    </source>
</evidence>
<keyword evidence="4" id="KW-1185">Reference proteome</keyword>